<evidence type="ECO:0000313" key="5">
    <source>
        <dbReference type="EMBL" id="OGH66413.1"/>
    </source>
</evidence>
<organism evidence="5 6">
    <name type="scientific">Candidatus Magasanikbacteria bacterium RIFCSPHIGHO2_02_FULL_41_13</name>
    <dbReference type="NCBI Taxonomy" id="1798676"/>
    <lineage>
        <taxon>Bacteria</taxon>
        <taxon>Candidatus Magasanikiibacteriota</taxon>
    </lineage>
</organism>
<dbReference type="InterPro" id="IPR020084">
    <property type="entry name" value="NUDIX_hydrolase_CS"/>
</dbReference>
<evidence type="ECO:0000256" key="1">
    <source>
        <dbReference type="ARBA" id="ARBA00001946"/>
    </source>
</evidence>
<comment type="cofactor">
    <cofactor evidence="1">
        <name>Mg(2+)</name>
        <dbReference type="ChEBI" id="CHEBI:18420"/>
    </cofactor>
</comment>
<evidence type="ECO:0000256" key="2">
    <source>
        <dbReference type="ARBA" id="ARBA00022801"/>
    </source>
</evidence>
<evidence type="ECO:0000259" key="4">
    <source>
        <dbReference type="PROSITE" id="PS51462"/>
    </source>
</evidence>
<dbReference type="Proteomes" id="UP000178742">
    <property type="component" value="Unassembled WGS sequence"/>
</dbReference>
<keyword evidence="2 3" id="KW-0378">Hydrolase</keyword>
<accession>A0A1F6M4E0</accession>
<dbReference type="PANTHER" id="PTHR43046:SF14">
    <property type="entry name" value="MUTT_NUDIX FAMILY PROTEIN"/>
    <property type="match status" value="1"/>
</dbReference>
<dbReference type="PRINTS" id="PR00502">
    <property type="entry name" value="NUDIXFAMILY"/>
</dbReference>
<reference evidence="5 6" key="1">
    <citation type="journal article" date="2016" name="Nat. Commun.">
        <title>Thousands of microbial genomes shed light on interconnected biogeochemical processes in an aquifer system.</title>
        <authorList>
            <person name="Anantharaman K."/>
            <person name="Brown C.T."/>
            <person name="Hug L.A."/>
            <person name="Sharon I."/>
            <person name="Castelle C.J."/>
            <person name="Probst A.J."/>
            <person name="Thomas B.C."/>
            <person name="Singh A."/>
            <person name="Wilkins M.J."/>
            <person name="Karaoz U."/>
            <person name="Brodie E.L."/>
            <person name="Williams K.H."/>
            <person name="Hubbard S.S."/>
            <person name="Banfield J.F."/>
        </authorList>
    </citation>
    <scope>NUCLEOTIDE SEQUENCE [LARGE SCALE GENOMIC DNA]</scope>
</reference>
<dbReference type="Pfam" id="PF00293">
    <property type="entry name" value="NUDIX"/>
    <property type="match status" value="1"/>
</dbReference>
<evidence type="ECO:0000313" key="6">
    <source>
        <dbReference type="Proteomes" id="UP000178742"/>
    </source>
</evidence>
<proteinExistence type="inferred from homology"/>
<dbReference type="InterPro" id="IPR020476">
    <property type="entry name" value="Nudix_hydrolase"/>
</dbReference>
<dbReference type="PANTHER" id="PTHR43046">
    <property type="entry name" value="GDP-MANNOSE MANNOSYL HYDROLASE"/>
    <property type="match status" value="1"/>
</dbReference>
<evidence type="ECO:0000256" key="3">
    <source>
        <dbReference type="RuleBase" id="RU003476"/>
    </source>
</evidence>
<sequence length="149" mass="17202">MVDAVLSQIGHYTLCTSAIIVRDRKVLLGLRNYTPDKWKFISVWTTPGGRSEEGETLEVALRREVQEEVGITNLDILEFIAQTPGAKEGDMLYIFFCTTDQEPQLMEPEKFSEWRWVPIEEYLQGEPWSTMNPTSHEAISIFLRKNFLS</sequence>
<dbReference type="GO" id="GO:0016787">
    <property type="term" value="F:hydrolase activity"/>
    <property type="evidence" value="ECO:0007669"/>
    <property type="project" value="UniProtKB-KW"/>
</dbReference>
<dbReference type="AlphaFoldDB" id="A0A1F6M4E0"/>
<gene>
    <name evidence="5" type="ORF">A3B90_00170</name>
</gene>
<dbReference type="InterPro" id="IPR000086">
    <property type="entry name" value="NUDIX_hydrolase_dom"/>
</dbReference>
<dbReference type="Gene3D" id="3.90.79.10">
    <property type="entry name" value="Nucleoside Triphosphate Pyrophosphohydrolase"/>
    <property type="match status" value="1"/>
</dbReference>
<comment type="caution">
    <text evidence="5">The sequence shown here is derived from an EMBL/GenBank/DDBJ whole genome shotgun (WGS) entry which is preliminary data.</text>
</comment>
<comment type="similarity">
    <text evidence="3">Belongs to the Nudix hydrolase family.</text>
</comment>
<dbReference type="InterPro" id="IPR015797">
    <property type="entry name" value="NUDIX_hydrolase-like_dom_sf"/>
</dbReference>
<dbReference type="STRING" id="1798676.A3B90_00170"/>
<dbReference type="PROSITE" id="PS00893">
    <property type="entry name" value="NUDIX_BOX"/>
    <property type="match status" value="1"/>
</dbReference>
<name>A0A1F6M4E0_9BACT</name>
<dbReference type="SUPFAM" id="SSF55811">
    <property type="entry name" value="Nudix"/>
    <property type="match status" value="1"/>
</dbReference>
<feature type="domain" description="Nudix hydrolase" evidence="4">
    <location>
        <begin position="11"/>
        <end position="143"/>
    </location>
</feature>
<protein>
    <recommendedName>
        <fullName evidence="4">Nudix hydrolase domain-containing protein</fullName>
    </recommendedName>
</protein>
<dbReference type="PROSITE" id="PS51462">
    <property type="entry name" value="NUDIX"/>
    <property type="match status" value="1"/>
</dbReference>
<dbReference type="EMBL" id="MFPX01000018">
    <property type="protein sequence ID" value="OGH66413.1"/>
    <property type="molecule type" value="Genomic_DNA"/>
</dbReference>